<evidence type="ECO:0000256" key="1">
    <source>
        <dbReference type="SAM" id="Phobius"/>
    </source>
</evidence>
<name>A0A8D8Z3E8_9HEMI</name>
<keyword evidence="1" id="KW-1133">Transmembrane helix</keyword>
<evidence type="ECO:0000313" key="2">
    <source>
        <dbReference type="EMBL" id="CAG6740168.1"/>
    </source>
</evidence>
<keyword evidence="1" id="KW-0812">Transmembrane</keyword>
<dbReference type="EMBL" id="HBUF01417582">
    <property type="protein sequence ID" value="CAG6740168.1"/>
    <property type="molecule type" value="Transcribed_RNA"/>
</dbReference>
<feature type="transmembrane region" description="Helical" evidence="1">
    <location>
        <begin position="21"/>
        <end position="39"/>
    </location>
</feature>
<proteinExistence type="predicted"/>
<sequence>MKFRTMAYMGTNITCQLVFKKFCIVWCIVSLLINIKLIQTKTQLRLENFRVWFPVLNNMKVTTVLMVVLHLVVQEKECFLLIQWGPFTRTYRYCFMKSVGRIVHAILREMVMIYLRKNRLSNIVTK</sequence>
<dbReference type="AlphaFoldDB" id="A0A8D8Z3E8"/>
<organism evidence="2">
    <name type="scientific">Cacopsylla melanoneura</name>
    <dbReference type="NCBI Taxonomy" id="428564"/>
    <lineage>
        <taxon>Eukaryota</taxon>
        <taxon>Metazoa</taxon>
        <taxon>Ecdysozoa</taxon>
        <taxon>Arthropoda</taxon>
        <taxon>Hexapoda</taxon>
        <taxon>Insecta</taxon>
        <taxon>Pterygota</taxon>
        <taxon>Neoptera</taxon>
        <taxon>Paraneoptera</taxon>
        <taxon>Hemiptera</taxon>
        <taxon>Sternorrhyncha</taxon>
        <taxon>Psylloidea</taxon>
        <taxon>Psyllidae</taxon>
        <taxon>Psyllinae</taxon>
        <taxon>Cacopsylla</taxon>
    </lineage>
</organism>
<feature type="transmembrane region" description="Helical" evidence="1">
    <location>
        <begin position="51"/>
        <end position="73"/>
    </location>
</feature>
<keyword evidence="1" id="KW-0472">Membrane</keyword>
<accession>A0A8D8Z3E8</accession>
<reference evidence="2" key="1">
    <citation type="submission" date="2021-05" db="EMBL/GenBank/DDBJ databases">
        <authorList>
            <person name="Alioto T."/>
            <person name="Alioto T."/>
            <person name="Gomez Garrido J."/>
        </authorList>
    </citation>
    <scope>NUCLEOTIDE SEQUENCE</scope>
</reference>
<protein>
    <submittedName>
        <fullName evidence="2">Uncharacterized protein</fullName>
    </submittedName>
</protein>